<evidence type="ECO:0000256" key="2">
    <source>
        <dbReference type="PROSITE-ProRule" id="PRU00703"/>
    </source>
</evidence>
<sequence length="180" mass="20030">MTSKVYKAKDFMSKYVLSVPADCTVQELIHLFVSHPIDAIPVTDGDNKLLGIVSEGDLLYKKVRPYVPQYVDVLGASLYYCGYGRYEKSFRKLLATRADEIMTKDVRCVTPETDMDTITSLMIDEHLKTVPVVDKNNRLAGIVTRHDILGVIAATDARDLIDGVGESVKNAMDSKANKEK</sequence>
<feature type="domain" description="CBS" evidence="3">
    <location>
        <begin position="102"/>
        <end position="160"/>
    </location>
</feature>
<dbReference type="GeneID" id="87756190"/>
<gene>
    <name evidence="4" type="ORF">SAMN02910343_01174</name>
</gene>
<proteinExistence type="predicted"/>
<evidence type="ECO:0000313" key="5">
    <source>
        <dbReference type="Proteomes" id="UP000199689"/>
    </source>
</evidence>
<dbReference type="AlphaFoldDB" id="A0A1G5W7N1"/>
<organism evidence="4 5">
    <name type="scientific">Allisonella histaminiformans</name>
    <dbReference type="NCBI Taxonomy" id="209880"/>
    <lineage>
        <taxon>Bacteria</taxon>
        <taxon>Bacillati</taxon>
        <taxon>Bacillota</taxon>
        <taxon>Negativicutes</taxon>
        <taxon>Veillonellales</taxon>
        <taxon>Veillonellaceae</taxon>
        <taxon>Allisonella</taxon>
    </lineage>
</organism>
<reference evidence="4 5" key="1">
    <citation type="submission" date="2016-10" db="EMBL/GenBank/DDBJ databases">
        <authorList>
            <person name="de Groot N.N."/>
        </authorList>
    </citation>
    <scope>NUCLEOTIDE SEQUENCE [LARGE SCALE GENOMIC DNA]</scope>
    <source>
        <strain evidence="4 5">DSM 15230</strain>
    </source>
</reference>
<dbReference type="SMART" id="SM00116">
    <property type="entry name" value="CBS"/>
    <property type="match status" value="2"/>
</dbReference>
<dbReference type="STRING" id="209880.SAMN02910343_01174"/>
<evidence type="ECO:0000256" key="1">
    <source>
        <dbReference type="ARBA" id="ARBA00023122"/>
    </source>
</evidence>
<dbReference type="InterPro" id="IPR051257">
    <property type="entry name" value="Diverse_CBS-Domain"/>
</dbReference>
<name>A0A1G5W7N1_9FIRM</name>
<dbReference type="Proteomes" id="UP000199689">
    <property type="component" value="Unassembled WGS sequence"/>
</dbReference>
<dbReference type="PANTHER" id="PTHR43080:SF26">
    <property type="entry name" value="REGULATORY PROTEIN"/>
    <property type="match status" value="1"/>
</dbReference>
<dbReference type="SUPFAM" id="SSF54631">
    <property type="entry name" value="CBS-domain pair"/>
    <property type="match status" value="1"/>
</dbReference>
<evidence type="ECO:0000313" key="4">
    <source>
        <dbReference type="EMBL" id="SDA53756.1"/>
    </source>
</evidence>
<evidence type="ECO:0000259" key="3">
    <source>
        <dbReference type="PROSITE" id="PS51371"/>
    </source>
</evidence>
<dbReference type="InterPro" id="IPR046342">
    <property type="entry name" value="CBS_dom_sf"/>
</dbReference>
<dbReference type="Pfam" id="PF00571">
    <property type="entry name" value="CBS"/>
    <property type="match status" value="2"/>
</dbReference>
<dbReference type="CDD" id="cd04586">
    <property type="entry name" value="CBS_pair_BON_assoc"/>
    <property type="match status" value="1"/>
</dbReference>
<feature type="domain" description="CBS" evidence="3">
    <location>
        <begin position="12"/>
        <end position="69"/>
    </location>
</feature>
<keyword evidence="1 2" id="KW-0129">CBS domain</keyword>
<dbReference type="RefSeq" id="WP_091364768.1">
    <property type="nucleotide sequence ID" value="NZ_FMXA01000014.1"/>
</dbReference>
<dbReference type="OrthoDB" id="9790355at2"/>
<dbReference type="PANTHER" id="PTHR43080">
    <property type="entry name" value="CBS DOMAIN-CONTAINING PROTEIN CBSX3, MITOCHONDRIAL"/>
    <property type="match status" value="1"/>
</dbReference>
<accession>A0A1G5W7N1</accession>
<keyword evidence="5" id="KW-1185">Reference proteome</keyword>
<dbReference type="EMBL" id="FMXA01000014">
    <property type="protein sequence ID" value="SDA53756.1"/>
    <property type="molecule type" value="Genomic_DNA"/>
</dbReference>
<dbReference type="Gene3D" id="3.10.580.10">
    <property type="entry name" value="CBS-domain"/>
    <property type="match status" value="1"/>
</dbReference>
<dbReference type="PROSITE" id="PS51371">
    <property type="entry name" value="CBS"/>
    <property type="match status" value="2"/>
</dbReference>
<protein>
    <submittedName>
        <fullName evidence="4">CBS domain-containing protein</fullName>
    </submittedName>
</protein>
<dbReference type="InterPro" id="IPR000644">
    <property type="entry name" value="CBS_dom"/>
</dbReference>